<dbReference type="CDD" id="cd04481">
    <property type="entry name" value="RPA1_DBD_B_like"/>
    <property type="match status" value="1"/>
</dbReference>
<dbReference type="Gene3D" id="2.40.50.140">
    <property type="entry name" value="Nucleic acid-binding proteins"/>
    <property type="match status" value="2"/>
</dbReference>
<dbReference type="CDD" id="cd04476">
    <property type="entry name" value="RPA1_DBD_C"/>
    <property type="match status" value="1"/>
</dbReference>
<dbReference type="eggNOG" id="KOG0851">
    <property type="taxonomic scope" value="Eukaryota"/>
</dbReference>
<keyword evidence="3" id="KW-0863">Zinc-finger</keyword>
<feature type="domain" description="Replication factor A C-terminal" evidence="7">
    <location>
        <begin position="165"/>
        <end position="252"/>
    </location>
</feature>
<feature type="compositionally biased region" description="Polar residues" evidence="6">
    <location>
        <begin position="299"/>
        <end position="309"/>
    </location>
</feature>
<evidence type="ECO:0000256" key="3">
    <source>
        <dbReference type="ARBA" id="ARBA00022771"/>
    </source>
</evidence>
<evidence type="ECO:0000256" key="5">
    <source>
        <dbReference type="ARBA" id="ARBA00023125"/>
    </source>
</evidence>
<proteinExistence type="inferred from homology"/>
<dbReference type="InterPro" id="IPR013955">
    <property type="entry name" value="Rep_factor-A_C"/>
</dbReference>
<dbReference type="Pfam" id="PF08646">
    <property type="entry name" value="Rep_fac-A_C"/>
    <property type="match status" value="1"/>
</dbReference>
<evidence type="ECO:0000259" key="7">
    <source>
        <dbReference type="Pfam" id="PF08646"/>
    </source>
</evidence>
<dbReference type="AlphaFoldDB" id="R0ETF8"/>
<evidence type="ECO:0000313" key="9">
    <source>
        <dbReference type="Proteomes" id="UP000029121"/>
    </source>
</evidence>
<organism evidence="8 9">
    <name type="scientific">Capsella rubella</name>
    <dbReference type="NCBI Taxonomy" id="81985"/>
    <lineage>
        <taxon>Eukaryota</taxon>
        <taxon>Viridiplantae</taxon>
        <taxon>Streptophyta</taxon>
        <taxon>Embryophyta</taxon>
        <taxon>Tracheophyta</taxon>
        <taxon>Spermatophyta</taxon>
        <taxon>Magnoliopsida</taxon>
        <taxon>eudicotyledons</taxon>
        <taxon>Gunneridae</taxon>
        <taxon>Pentapetalae</taxon>
        <taxon>rosids</taxon>
        <taxon>malvids</taxon>
        <taxon>Brassicales</taxon>
        <taxon>Brassicaceae</taxon>
        <taxon>Camelineae</taxon>
        <taxon>Capsella</taxon>
    </lineage>
</organism>
<dbReference type="STRING" id="81985.R0ETF8"/>
<dbReference type="GO" id="GO:0008270">
    <property type="term" value="F:zinc ion binding"/>
    <property type="evidence" value="ECO:0007669"/>
    <property type="project" value="UniProtKB-KW"/>
</dbReference>
<feature type="region of interest" description="Disordered" evidence="6">
    <location>
        <begin position="299"/>
        <end position="370"/>
    </location>
</feature>
<keyword evidence="2" id="KW-0479">Metal-binding</keyword>
<evidence type="ECO:0000256" key="4">
    <source>
        <dbReference type="ARBA" id="ARBA00022833"/>
    </source>
</evidence>
<dbReference type="InterPro" id="IPR012340">
    <property type="entry name" value="NA-bd_OB-fold"/>
</dbReference>
<dbReference type="SUPFAM" id="SSF50249">
    <property type="entry name" value="Nucleic acid-binding proteins"/>
    <property type="match status" value="2"/>
</dbReference>
<keyword evidence="5" id="KW-0238">DNA-binding</keyword>
<keyword evidence="9" id="KW-1185">Reference proteome</keyword>
<keyword evidence="4" id="KW-0862">Zinc</keyword>
<evidence type="ECO:0000256" key="1">
    <source>
        <dbReference type="ARBA" id="ARBA00005690"/>
    </source>
</evidence>
<reference evidence="9" key="1">
    <citation type="journal article" date="2013" name="Nat. Genet.">
        <title>The Capsella rubella genome and the genomic consequences of rapid mating system evolution.</title>
        <authorList>
            <person name="Slotte T."/>
            <person name="Hazzouri K.M."/>
            <person name="Agren J.A."/>
            <person name="Koenig D."/>
            <person name="Maumus F."/>
            <person name="Guo Y.L."/>
            <person name="Steige K."/>
            <person name="Platts A.E."/>
            <person name="Escobar J.S."/>
            <person name="Newman L.K."/>
            <person name="Wang W."/>
            <person name="Mandakova T."/>
            <person name="Vello E."/>
            <person name="Smith L.M."/>
            <person name="Henz S.R."/>
            <person name="Steffen J."/>
            <person name="Takuno S."/>
            <person name="Brandvain Y."/>
            <person name="Coop G."/>
            <person name="Andolfatto P."/>
            <person name="Hu T.T."/>
            <person name="Blanchette M."/>
            <person name="Clark R.M."/>
            <person name="Quesneville H."/>
            <person name="Nordborg M."/>
            <person name="Gaut B.S."/>
            <person name="Lysak M.A."/>
            <person name="Jenkins J."/>
            <person name="Grimwood J."/>
            <person name="Chapman J."/>
            <person name="Prochnik S."/>
            <person name="Shu S."/>
            <person name="Rokhsar D."/>
            <person name="Schmutz J."/>
            <person name="Weigel D."/>
            <person name="Wright S.I."/>
        </authorList>
    </citation>
    <scope>NUCLEOTIDE SEQUENCE [LARGE SCALE GENOMIC DNA]</scope>
    <source>
        <strain evidence="9">cv. Monte Gargano</strain>
    </source>
</reference>
<feature type="compositionally biased region" description="Basic and acidic residues" evidence="6">
    <location>
        <begin position="342"/>
        <end position="370"/>
    </location>
</feature>
<dbReference type="EMBL" id="KB870949">
    <property type="protein sequence ID" value="EOA12041.1"/>
    <property type="molecule type" value="Genomic_DNA"/>
</dbReference>
<dbReference type="InterPro" id="IPR047192">
    <property type="entry name" value="Euk_RPA1_DBD_C"/>
</dbReference>
<dbReference type="PANTHER" id="PTHR47165">
    <property type="entry name" value="OS03G0429900 PROTEIN"/>
    <property type="match status" value="1"/>
</dbReference>
<protein>
    <recommendedName>
        <fullName evidence="7">Replication factor A C-terminal domain-containing protein</fullName>
    </recommendedName>
</protein>
<accession>R0ETF8</accession>
<comment type="similarity">
    <text evidence="1">Belongs to the replication factor A protein 1 family.</text>
</comment>
<sequence length="370" mass="41535">VIGQVVSSGGIEVILNRNNKETKKIVFQLRDNDDIRLSCTLWGNYADLLNKAIHEANDGMVICLLRFVKQNLYKDTRYIENAFESSILLINPQIQEMESFKSILPNDGLALTINSSGDKAIYFPKDDNEGIDYPRVTISEMLGYSQVFKDDAVKIEDVKKPIKPRFWCEECDAWAKIIVPKYKLHLSIMDHTGESKCFLFDSWAKKILGGAPASEFLNGSFDEIEDPNAIPDQIKALVGKTFQFLITVGNENVYGGYEFYKVSNVWSGDKFIEIANEESESYLEHNSILSSDQASLMITNGTEPSETDLSSSSTPSSKRKSDSSGNGSDRSSSTKKLCSKIDTIHVDGEEDLRKDLNEEITRQEEDQGNK</sequence>
<dbReference type="Proteomes" id="UP000029121">
    <property type="component" value="Unassembled WGS sequence"/>
</dbReference>
<name>R0ETF8_9BRAS</name>
<gene>
    <name evidence="8" type="ORF">CARUB_v100079851mg</name>
</gene>
<evidence type="ECO:0000256" key="6">
    <source>
        <dbReference type="SAM" id="MobiDB-lite"/>
    </source>
</evidence>
<dbReference type="PANTHER" id="PTHR47165:SF4">
    <property type="entry name" value="OS03G0429900 PROTEIN"/>
    <property type="match status" value="1"/>
</dbReference>
<evidence type="ECO:0000256" key="2">
    <source>
        <dbReference type="ARBA" id="ARBA00022723"/>
    </source>
</evidence>
<feature type="non-terminal residue" evidence="8">
    <location>
        <position position="1"/>
    </location>
</feature>
<dbReference type="GO" id="GO:0003677">
    <property type="term" value="F:DNA binding"/>
    <property type="evidence" value="ECO:0007669"/>
    <property type="project" value="UniProtKB-KW"/>
</dbReference>
<evidence type="ECO:0000313" key="8">
    <source>
        <dbReference type="EMBL" id="EOA12041.1"/>
    </source>
</evidence>